<evidence type="ECO:0000313" key="3">
    <source>
        <dbReference type="Proteomes" id="UP000431080"/>
    </source>
</evidence>
<dbReference type="RefSeq" id="WP_153684141.1">
    <property type="nucleotide sequence ID" value="NZ_WJIF01000003.1"/>
</dbReference>
<keyword evidence="1" id="KW-0472">Membrane</keyword>
<name>A0A6I2F531_9MICO</name>
<dbReference type="Proteomes" id="UP000431080">
    <property type="component" value="Unassembled WGS sequence"/>
</dbReference>
<proteinExistence type="predicted"/>
<organism evidence="2 3">
    <name type="scientific">Agromyces agglutinans</name>
    <dbReference type="NCBI Taxonomy" id="2662258"/>
    <lineage>
        <taxon>Bacteria</taxon>
        <taxon>Bacillati</taxon>
        <taxon>Actinomycetota</taxon>
        <taxon>Actinomycetes</taxon>
        <taxon>Micrococcales</taxon>
        <taxon>Microbacteriaceae</taxon>
        <taxon>Agromyces</taxon>
    </lineage>
</organism>
<sequence length="93" mass="9945">MAATPAAGRRPAVTWWLWLVLGASVLFVIAGVATFWNSNADRSYYGYAPGSDEAFTAMVASFLSPALVEIGTIGVVATCLAFALFAGRSRRRR</sequence>
<accession>A0A6I2F531</accession>
<evidence type="ECO:0000256" key="1">
    <source>
        <dbReference type="SAM" id="Phobius"/>
    </source>
</evidence>
<feature type="transmembrane region" description="Helical" evidence="1">
    <location>
        <begin position="12"/>
        <end position="36"/>
    </location>
</feature>
<reference evidence="2 3" key="1">
    <citation type="submission" date="2019-10" db="EMBL/GenBank/DDBJ databases">
        <authorList>
            <person name="Nie G."/>
            <person name="Ming H."/>
            <person name="Yi B."/>
        </authorList>
    </citation>
    <scope>NUCLEOTIDE SEQUENCE [LARGE SCALE GENOMIC DNA]</scope>
    <source>
        <strain evidence="2 3">CFH 90414</strain>
    </source>
</reference>
<keyword evidence="1" id="KW-1133">Transmembrane helix</keyword>
<dbReference type="EMBL" id="WJIF01000003">
    <property type="protein sequence ID" value="MRG59699.1"/>
    <property type="molecule type" value="Genomic_DNA"/>
</dbReference>
<gene>
    <name evidence="2" type="ORF">GE115_07425</name>
</gene>
<protein>
    <submittedName>
        <fullName evidence="2">Uncharacterized protein</fullName>
    </submittedName>
</protein>
<evidence type="ECO:0000313" key="2">
    <source>
        <dbReference type="EMBL" id="MRG59699.1"/>
    </source>
</evidence>
<keyword evidence="1" id="KW-0812">Transmembrane</keyword>
<comment type="caution">
    <text evidence="2">The sequence shown here is derived from an EMBL/GenBank/DDBJ whole genome shotgun (WGS) entry which is preliminary data.</text>
</comment>
<feature type="transmembrane region" description="Helical" evidence="1">
    <location>
        <begin position="56"/>
        <end position="85"/>
    </location>
</feature>
<keyword evidence="3" id="KW-1185">Reference proteome</keyword>
<dbReference type="AlphaFoldDB" id="A0A6I2F531"/>